<keyword evidence="4 8" id="KW-0732">Signal</keyword>
<evidence type="ECO:0000256" key="5">
    <source>
        <dbReference type="ARBA" id="ARBA00022827"/>
    </source>
</evidence>
<keyword evidence="5" id="KW-0274">FAD</keyword>
<comment type="cofactor">
    <cofactor evidence="1">
        <name>FAD</name>
        <dbReference type="ChEBI" id="CHEBI:57692"/>
    </cofactor>
</comment>
<keyword evidence="7" id="KW-0325">Glycoprotein</keyword>
<dbReference type="GO" id="GO:0030328">
    <property type="term" value="P:prenylcysteine catabolic process"/>
    <property type="evidence" value="ECO:0007669"/>
    <property type="project" value="InterPro"/>
</dbReference>
<evidence type="ECO:0000256" key="6">
    <source>
        <dbReference type="ARBA" id="ARBA00023002"/>
    </source>
</evidence>
<dbReference type="SUPFAM" id="SSF51905">
    <property type="entry name" value="FAD/NAD(P)-binding domain"/>
    <property type="match status" value="1"/>
</dbReference>
<dbReference type="GO" id="GO:0001735">
    <property type="term" value="F:prenylcysteine oxidase activity"/>
    <property type="evidence" value="ECO:0007669"/>
    <property type="project" value="InterPro"/>
</dbReference>
<dbReference type="EMBL" id="LASV01000101">
    <property type="protein sequence ID" value="KKA23474.1"/>
    <property type="molecule type" value="Genomic_DNA"/>
</dbReference>
<organism evidence="10 11">
    <name type="scientific">Rasamsonia emersonii (strain ATCC 16479 / CBS 393.64 / IMI 116815)</name>
    <dbReference type="NCBI Taxonomy" id="1408163"/>
    <lineage>
        <taxon>Eukaryota</taxon>
        <taxon>Fungi</taxon>
        <taxon>Dikarya</taxon>
        <taxon>Ascomycota</taxon>
        <taxon>Pezizomycotina</taxon>
        <taxon>Eurotiomycetes</taxon>
        <taxon>Eurotiomycetidae</taxon>
        <taxon>Eurotiales</taxon>
        <taxon>Trichocomaceae</taxon>
        <taxon>Rasamsonia</taxon>
    </lineage>
</organism>
<comment type="caution">
    <text evidence="10">The sequence shown here is derived from an EMBL/GenBank/DDBJ whole genome shotgun (WGS) entry which is preliminary data.</text>
</comment>
<evidence type="ECO:0000313" key="10">
    <source>
        <dbReference type="EMBL" id="KKA23474.1"/>
    </source>
</evidence>
<dbReference type="AlphaFoldDB" id="A0A0F4YZ02"/>
<evidence type="ECO:0000313" key="11">
    <source>
        <dbReference type="Proteomes" id="UP000053958"/>
    </source>
</evidence>
<evidence type="ECO:0000256" key="4">
    <source>
        <dbReference type="ARBA" id="ARBA00022729"/>
    </source>
</evidence>
<evidence type="ECO:0000256" key="7">
    <source>
        <dbReference type="ARBA" id="ARBA00023180"/>
    </source>
</evidence>
<proteinExistence type="inferred from homology"/>
<dbReference type="Pfam" id="PF07156">
    <property type="entry name" value="Prenylcys_lyase"/>
    <property type="match status" value="2"/>
</dbReference>
<sequence length="493" mass="54897">MPLLRVIVNTVALLTLLVVADEQIPLGDSSPRDPPRVAIVGAGITGASTAFRLQEITYPYSLYSVTIFERESSIGGRVKPISPSLHDHAVLEAGATHFFADDCPYPRSAGVWDGEQLRPAPPCDVESPSWWDLARSVWKYGLSPWRLRQAVRSNLEKWKKFARSGGPFIGVVMELEYAGLDGVVLDSADSYFRNISVTPRFQSDFVEPCTRADFSQNPADVRGFVSLMAAGASKATSVPGRHRRYRLSIAGNQSADAEFDAVALAAPLQSSQVDLGDLGLASIASRLPPYVETHVTHFITPADIDPKFFDPFLNASIPEDLLTATTASHDPDLLSLSRVDLRYRIDCEPGDECGQYVWEKIYRVVSRHVMEDGDLVRMVGRQWHEGSNLSDYDIRWVHRQAWPNAFPRYRSRRALLDEIEIAPGLFYGGCFDGDELSDGEECRWDGILARAFLVSNAHVYLFIIYLYYISPPLSKLTQINWNMGPGMMSIADC</sequence>
<dbReference type="InterPro" id="IPR036188">
    <property type="entry name" value="FAD/NAD-bd_sf"/>
</dbReference>
<dbReference type="GeneID" id="25314891"/>
<dbReference type="PANTHER" id="PTHR15944">
    <property type="entry name" value="FARNESYLCYSTEINE LYASE"/>
    <property type="match status" value="1"/>
</dbReference>
<comment type="similarity">
    <text evidence="2">Belongs to the prenylcysteine oxidase family.</text>
</comment>
<dbReference type="PANTHER" id="PTHR15944:SF0">
    <property type="entry name" value="PRENYLCYSTEINE LYASE DOMAIN-CONTAINING PROTEIN"/>
    <property type="match status" value="1"/>
</dbReference>
<keyword evidence="11" id="KW-1185">Reference proteome</keyword>
<evidence type="ECO:0000256" key="2">
    <source>
        <dbReference type="ARBA" id="ARBA00009967"/>
    </source>
</evidence>
<dbReference type="GO" id="GO:0030327">
    <property type="term" value="P:prenylated protein catabolic process"/>
    <property type="evidence" value="ECO:0007669"/>
    <property type="project" value="TreeGrafter"/>
</dbReference>
<accession>A0A0F4YZ02</accession>
<gene>
    <name evidence="10" type="ORF">T310_2540</name>
</gene>
<dbReference type="Pfam" id="PF13450">
    <property type="entry name" value="NAD_binding_8"/>
    <property type="match status" value="1"/>
</dbReference>
<dbReference type="Gene3D" id="3.50.50.60">
    <property type="entry name" value="FAD/NAD(P)-binding domain"/>
    <property type="match status" value="1"/>
</dbReference>
<feature type="domain" description="Prenylcysteine lyase" evidence="9">
    <location>
        <begin position="245"/>
        <end position="428"/>
    </location>
</feature>
<name>A0A0F4YZ02_RASE3</name>
<feature type="domain" description="Prenylcysteine lyase" evidence="9">
    <location>
        <begin position="127"/>
        <end position="238"/>
    </location>
</feature>
<dbReference type="InterPro" id="IPR017046">
    <property type="entry name" value="Prenylcysteine_Oxase1"/>
</dbReference>
<dbReference type="Proteomes" id="UP000053958">
    <property type="component" value="Unassembled WGS sequence"/>
</dbReference>
<feature type="chain" id="PRO_5002482140" description="Prenylcysteine lyase domain-containing protein" evidence="8">
    <location>
        <begin position="21"/>
        <end position="493"/>
    </location>
</feature>
<dbReference type="RefSeq" id="XP_013330086.1">
    <property type="nucleotide sequence ID" value="XM_013474632.1"/>
</dbReference>
<reference evidence="10 11" key="1">
    <citation type="submission" date="2015-04" db="EMBL/GenBank/DDBJ databases">
        <authorList>
            <person name="Heijne W.H."/>
            <person name="Fedorova N.D."/>
            <person name="Nierman W.C."/>
            <person name="Vollebregt A.W."/>
            <person name="Zhao Z."/>
            <person name="Wu L."/>
            <person name="Kumar M."/>
            <person name="Stam H."/>
            <person name="van den Berg M.A."/>
            <person name="Pel H.J."/>
        </authorList>
    </citation>
    <scope>NUCLEOTIDE SEQUENCE [LARGE SCALE GENOMIC DNA]</scope>
    <source>
        <strain evidence="10 11">CBS 393.64</strain>
    </source>
</reference>
<dbReference type="InterPro" id="IPR010795">
    <property type="entry name" value="Prenylcys_lyase"/>
</dbReference>
<protein>
    <recommendedName>
        <fullName evidence="9">Prenylcysteine lyase domain-containing protein</fullName>
    </recommendedName>
</protein>
<keyword evidence="3" id="KW-0285">Flavoprotein</keyword>
<feature type="signal peptide" evidence="8">
    <location>
        <begin position="1"/>
        <end position="20"/>
    </location>
</feature>
<keyword evidence="6" id="KW-0560">Oxidoreductase</keyword>
<dbReference type="OrthoDB" id="437369at2759"/>
<evidence type="ECO:0000256" key="1">
    <source>
        <dbReference type="ARBA" id="ARBA00001974"/>
    </source>
</evidence>
<evidence type="ECO:0000256" key="3">
    <source>
        <dbReference type="ARBA" id="ARBA00022630"/>
    </source>
</evidence>
<evidence type="ECO:0000256" key="8">
    <source>
        <dbReference type="SAM" id="SignalP"/>
    </source>
</evidence>
<evidence type="ECO:0000259" key="9">
    <source>
        <dbReference type="Pfam" id="PF07156"/>
    </source>
</evidence>